<dbReference type="GO" id="GO:0022857">
    <property type="term" value="F:transmembrane transporter activity"/>
    <property type="evidence" value="ECO:0007669"/>
    <property type="project" value="InterPro"/>
</dbReference>
<sequence>MGRATNIDQILGKCGDFNRYQYMLLGCFCLINVLASMHYYSQTIISFVPEHWCYSENLKNASIDEIRNFYSRQANPSCTKIDGIVNAKYQDFSYDTRWDQDPKSFESRLKRDTSVEILSPCNQWIYDYDFLFGYRSMTSELNWVCQNTWKSVMGQSTYFIGSVVGTLVLGILADIIGRLPVLIAAHLAGIIGNGLTIFATDEISFAICRFISGIATDNNFVMMYILVMEYIAPKMRTVGLNLCIGIFYCLGSVITPWLAVWLGNWKLYLIATILPALIVPTFYFIIPESAQWLISKNKVEKALVCYQKIAKFNRKTLDDNFITDFKTVVADINVKKAAEDINPSIIALFKTPRLRRLTLILFFKSMIITLGYDAISKNVEGLGMSPFILFSLSASAILPACLVLLALQDRIGRKAMASSSLLVSGFFTAGTGIILAYQKGFADPILLAVLSIIGRFGVTVAYNSGAQYAAELIPTCVRGQGVAAAHVAGYALTFFSTYILYTATFFKAMPSLILGVLSFAGALCCLFLPETLNRKTPLTLQEGEEFGKGEKFFHFACFDKAEQRRDSVAFS</sequence>
<dbReference type="SUPFAM" id="SSF103473">
    <property type="entry name" value="MFS general substrate transporter"/>
    <property type="match status" value="1"/>
</dbReference>
<dbReference type="OrthoDB" id="3936150at2759"/>
<dbReference type="InterPro" id="IPR020846">
    <property type="entry name" value="MFS_dom"/>
</dbReference>
<name>A0A1J1IFD7_9DIPT</name>
<gene>
    <name evidence="7" type="ORF">CLUMA_CG010566</name>
</gene>
<feature type="transmembrane region" description="Helical" evidence="5">
    <location>
        <begin position="238"/>
        <end position="259"/>
    </location>
</feature>
<evidence type="ECO:0000256" key="4">
    <source>
        <dbReference type="ARBA" id="ARBA00023136"/>
    </source>
</evidence>
<evidence type="ECO:0000256" key="1">
    <source>
        <dbReference type="ARBA" id="ARBA00004141"/>
    </source>
</evidence>
<feature type="transmembrane region" description="Helical" evidence="5">
    <location>
        <begin position="158"/>
        <end position="191"/>
    </location>
</feature>
<dbReference type="InterPro" id="IPR036259">
    <property type="entry name" value="MFS_trans_sf"/>
</dbReference>
<dbReference type="STRING" id="568069.A0A1J1IFD7"/>
<evidence type="ECO:0000259" key="6">
    <source>
        <dbReference type="PROSITE" id="PS50850"/>
    </source>
</evidence>
<organism evidence="7 8">
    <name type="scientific">Clunio marinus</name>
    <dbReference type="NCBI Taxonomy" id="568069"/>
    <lineage>
        <taxon>Eukaryota</taxon>
        <taxon>Metazoa</taxon>
        <taxon>Ecdysozoa</taxon>
        <taxon>Arthropoda</taxon>
        <taxon>Hexapoda</taxon>
        <taxon>Insecta</taxon>
        <taxon>Pterygota</taxon>
        <taxon>Neoptera</taxon>
        <taxon>Endopterygota</taxon>
        <taxon>Diptera</taxon>
        <taxon>Nematocera</taxon>
        <taxon>Chironomoidea</taxon>
        <taxon>Chironomidae</taxon>
        <taxon>Clunio</taxon>
    </lineage>
</organism>
<feature type="transmembrane region" description="Helical" evidence="5">
    <location>
        <begin position="20"/>
        <end position="40"/>
    </location>
</feature>
<comment type="subcellular location">
    <subcellularLocation>
        <location evidence="1">Membrane</location>
        <topology evidence="1">Multi-pass membrane protein</topology>
    </subcellularLocation>
</comment>
<dbReference type="Proteomes" id="UP000183832">
    <property type="component" value="Unassembled WGS sequence"/>
</dbReference>
<feature type="transmembrane region" description="Helical" evidence="5">
    <location>
        <begin position="483"/>
        <end position="503"/>
    </location>
</feature>
<dbReference type="EMBL" id="CVRI01000047">
    <property type="protein sequence ID" value="CRK97169.1"/>
    <property type="molecule type" value="Genomic_DNA"/>
</dbReference>
<feature type="domain" description="Major facilitator superfamily (MFS) profile" evidence="6">
    <location>
        <begin position="115"/>
        <end position="533"/>
    </location>
</feature>
<accession>A0A1J1IFD7</accession>
<dbReference type="Pfam" id="PF07690">
    <property type="entry name" value="MFS_1"/>
    <property type="match status" value="1"/>
</dbReference>
<feature type="transmembrane region" description="Helical" evidence="5">
    <location>
        <begin position="419"/>
        <end position="438"/>
    </location>
</feature>
<feature type="transmembrane region" description="Helical" evidence="5">
    <location>
        <begin position="509"/>
        <end position="528"/>
    </location>
</feature>
<dbReference type="GO" id="GO:0016020">
    <property type="term" value="C:membrane"/>
    <property type="evidence" value="ECO:0007669"/>
    <property type="project" value="UniProtKB-SubCell"/>
</dbReference>
<feature type="transmembrane region" description="Helical" evidence="5">
    <location>
        <begin position="203"/>
        <end position="226"/>
    </location>
</feature>
<dbReference type="InterPro" id="IPR011701">
    <property type="entry name" value="MFS"/>
</dbReference>
<feature type="transmembrane region" description="Helical" evidence="5">
    <location>
        <begin position="387"/>
        <end position="407"/>
    </location>
</feature>
<keyword evidence="3 5" id="KW-1133">Transmembrane helix</keyword>
<keyword evidence="2 5" id="KW-0812">Transmembrane</keyword>
<dbReference type="PROSITE" id="PS50850">
    <property type="entry name" value="MFS"/>
    <property type="match status" value="1"/>
</dbReference>
<feature type="transmembrane region" description="Helical" evidence="5">
    <location>
        <begin position="265"/>
        <end position="286"/>
    </location>
</feature>
<feature type="transmembrane region" description="Helical" evidence="5">
    <location>
        <begin position="444"/>
        <end position="462"/>
    </location>
</feature>
<feature type="transmembrane region" description="Helical" evidence="5">
    <location>
        <begin position="357"/>
        <end position="375"/>
    </location>
</feature>
<reference evidence="7 8" key="1">
    <citation type="submission" date="2015-04" db="EMBL/GenBank/DDBJ databases">
        <authorList>
            <person name="Syromyatnikov M.Y."/>
            <person name="Popov V.N."/>
        </authorList>
    </citation>
    <scope>NUCLEOTIDE SEQUENCE [LARGE SCALE GENOMIC DNA]</scope>
</reference>
<dbReference type="PANTHER" id="PTHR24064">
    <property type="entry name" value="SOLUTE CARRIER FAMILY 22 MEMBER"/>
    <property type="match status" value="1"/>
</dbReference>
<evidence type="ECO:0000256" key="3">
    <source>
        <dbReference type="ARBA" id="ARBA00022989"/>
    </source>
</evidence>
<keyword evidence="4 5" id="KW-0472">Membrane</keyword>
<dbReference type="Gene3D" id="1.20.1250.20">
    <property type="entry name" value="MFS general substrate transporter like domains"/>
    <property type="match status" value="1"/>
</dbReference>
<evidence type="ECO:0000256" key="2">
    <source>
        <dbReference type="ARBA" id="ARBA00022692"/>
    </source>
</evidence>
<proteinExistence type="predicted"/>
<protein>
    <submittedName>
        <fullName evidence="7">CLUMA_CG010566, isoform A</fullName>
    </submittedName>
</protein>
<evidence type="ECO:0000313" key="8">
    <source>
        <dbReference type="Proteomes" id="UP000183832"/>
    </source>
</evidence>
<keyword evidence="8" id="KW-1185">Reference proteome</keyword>
<evidence type="ECO:0000256" key="5">
    <source>
        <dbReference type="SAM" id="Phobius"/>
    </source>
</evidence>
<evidence type="ECO:0000313" key="7">
    <source>
        <dbReference type="EMBL" id="CRK97169.1"/>
    </source>
</evidence>
<dbReference type="AlphaFoldDB" id="A0A1J1IFD7"/>